<feature type="region of interest" description="Disordered" evidence="8">
    <location>
        <begin position="296"/>
        <end position="327"/>
    </location>
</feature>
<dbReference type="PROSITE" id="PS00108">
    <property type="entry name" value="PROTEIN_KINASE_ST"/>
    <property type="match status" value="1"/>
</dbReference>
<dbReference type="PANTHER" id="PTHR24348:SF22">
    <property type="entry name" value="NON-SPECIFIC SERINE_THREONINE PROTEIN KINASE"/>
    <property type="match status" value="1"/>
</dbReference>
<keyword evidence="3 6" id="KW-0547">Nucleotide-binding</keyword>
<evidence type="ECO:0000256" key="8">
    <source>
        <dbReference type="SAM" id="MobiDB-lite"/>
    </source>
</evidence>
<evidence type="ECO:0000313" key="11">
    <source>
        <dbReference type="Proteomes" id="UP000319731"/>
    </source>
</evidence>
<keyword evidence="5 6" id="KW-0067">ATP-binding</keyword>
<dbReference type="Gene3D" id="1.10.510.10">
    <property type="entry name" value="Transferase(Phosphotransferase) domain 1"/>
    <property type="match status" value="1"/>
</dbReference>
<evidence type="ECO:0000256" key="5">
    <source>
        <dbReference type="ARBA" id="ARBA00022840"/>
    </source>
</evidence>
<evidence type="ECO:0000256" key="1">
    <source>
        <dbReference type="ARBA" id="ARBA00012513"/>
    </source>
</evidence>
<dbReference type="GO" id="GO:0000407">
    <property type="term" value="C:phagophore assembly site"/>
    <property type="evidence" value="ECO:0007669"/>
    <property type="project" value="TreeGrafter"/>
</dbReference>
<proteinExistence type="inferred from homology"/>
<evidence type="ECO:0000256" key="4">
    <source>
        <dbReference type="ARBA" id="ARBA00022777"/>
    </source>
</evidence>
<dbReference type="EMBL" id="QEAO01000049">
    <property type="protein sequence ID" value="TPX31181.1"/>
    <property type="molecule type" value="Genomic_DNA"/>
</dbReference>
<dbReference type="GO" id="GO:0016020">
    <property type="term" value="C:membrane"/>
    <property type="evidence" value="ECO:0007669"/>
    <property type="project" value="TreeGrafter"/>
</dbReference>
<dbReference type="GO" id="GO:0005776">
    <property type="term" value="C:autophagosome"/>
    <property type="evidence" value="ECO:0007669"/>
    <property type="project" value="TreeGrafter"/>
</dbReference>
<feature type="binding site" evidence="6">
    <location>
        <position position="54"/>
    </location>
    <ligand>
        <name>ATP</name>
        <dbReference type="ChEBI" id="CHEBI:30616"/>
    </ligand>
</feature>
<evidence type="ECO:0000256" key="3">
    <source>
        <dbReference type="ARBA" id="ARBA00022741"/>
    </source>
</evidence>
<dbReference type="EC" id="2.7.11.1" evidence="1"/>
<sequence length="384" mass="42325">MTVNGIYTKLVGQVISITGRSLALAEIIGTGSYAAVFAALDADGEHYAVKAVFKPNLNRSQILAQRAEVLMMRELSDSDNVAVVFSSRETSQFIFVVLELYERDLFDYIESGANVSIATTKRIFGQMCEAVLYCHSHNIYHRDLKPENILLAADDQGKLNVKLTDFGLATRERHSGHVLCGSTRYLPPECFIKKNSSVNKSQLHDNAKGDVWALGCILINMLFAKCCWNSAEESDEIYAAYTSTNAHILQQNFNLSPTFDAILHKAFHVNPHERYTLTELRDAVLSCEEFTAATPLPLQPNTSKSNSVPRSPKSRRSASQPISSTKSTLVRELSGTFGAVNVSSATSKENIIIPPAAVTTTTHTKIRKEGDAGPFVSQRWVQCT</sequence>
<reference evidence="10 11" key="1">
    <citation type="journal article" date="2019" name="Sci. Rep.">
        <title>Comparative genomics of chytrid fungi reveal insights into the obligate biotrophic and pathogenic lifestyle of Synchytrium endobioticum.</title>
        <authorList>
            <person name="van de Vossenberg B.T.L.H."/>
            <person name="Warris S."/>
            <person name="Nguyen H.D.T."/>
            <person name="van Gent-Pelzer M.P.E."/>
            <person name="Joly D.L."/>
            <person name="van de Geest H.C."/>
            <person name="Bonants P.J.M."/>
            <person name="Smith D.S."/>
            <person name="Levesque C.A."/>
            <person name="van der Lee T.A.J."/>
        </authorList>
    </citation>
    <scope>NUCLEOTIDE SEQUENCE [LARGE SCALE GENOMIC DNA]</scope>
    <source>
        <strain evidence="10 11">JEL517</strain>
    </source>
</reference>
<feature type="domain" description="Protein kinase" evidence="9">
    <location>
        <begin position="22"/>
        <end position="291"/>
    </location>
</feature>
<dbReference type="InterPro" id="IPR045269">
    <property type="entry name" value="Atg1-like"/>
</dbReference>
<keyword evidence="4" id="KW-0418">Kinase</keyword>
<evidence type="ECO:0000256" key="7">
    <source>
        <dbReference type="RuleBase" id="RU000304"/>
    </source>
</evidence>
<dbReference type="OrthoDB" id="541276at2759"/>
<dbReference type="GO" id="GO:0010506">
    <property type="term" value="P:regulation of autophagy"/>
    <property type="evidence" value="ECO:0007669"/>
    <property type="project" value="InterPro"/>
</dbReference>
<dbReference type="InterPro" id="IPR008271">
    <property type="entry name" value="Ser/Thr_kinase_AS"/>
</dbReference>
<name>A0A507BVJ8_9FUNG</name>
<accession>A0A507BVJ8</accession>
<evidence type="ECO:0000256" key="6">
    <source>
        <dbReference type="PROSITE-ProRule" id="PRU10141"/>
    </source>
</evidence>
<dbReference type="GeneID" id="42006658"/>
<comment type="similarity">
    <text evidence="7">Belongs to the protein kinase superfamily.</text>
</comment>
<comment type="caution">
    <text evidence="10">The sequence shown here is derived from an EMBL/GenBank/DDBJ whole genome shotgun (WGS) entry which is preliminary data.</text>
</comment>
<dbReference type="AlphaFoldDB" id="A0A507BVJ8"/>
<dbReference type="SUPFAM" id="SSF56112">
    <property type="entry name" value="Protein kinase-like (PK-like)"/>
    <property type="match status" value="1"/>
</dbReference>
<dbReference type="SMART" id="SM00220">
    <property type="entry name" value="S_TKc"/>
    <property type="match status" value="1"/>
</dbReference>
<evidence type="ECO:0000256" key="2">
    <source>
        <dbReference type="ARBA" id="ARBA00022679"/>
    </source>
</evidence>
<dbReference type="GO" id="GO:0000045">
    <property type="term" value="P:autophagosome assembly"/>
    <property type="evidence" value="ECO:0007669"/>
    <property type="project" value="TreeGrafter"/>
</dbReference>
<dbReference type="Pfam" id="PF00069">
    <property type="entry name" value="Pkinase"/>
    <property type="match status" value="1"/>
</dbReference>
<dbReference type="InterPro" id="IPR011009">
    <property type="entry name" value="Kinase-like_dom_sf"/>
</dbReference>
<dbReference type="RefSeq" id="XP_031022673.1">
    <property type="nucleotide sequence ID" value="XM_031171361.1"/>
</dbReference>
<dbReference type="PANTHER" id="PTHR24348">
    <property type="entry name" value="SERINE/THREONINE-PROTEIN KINASE UNC-51-RELATED"/>
    <property type="match status" value="1"/>
</dbReference>
<evidence type="ECO:0000313" key="10">
    <source>
        <dbReference type="EMBL" id="TPX31181.1"/>
    </source>
</evidence>
<dbReference type="STRING" id="1806994.A0A507BVJ8"/>
<organism evidence="10 11">
    <name type="scientific">Synchytrium microbalum</name>
    <dbReference type="NCBI Taxonomy" id="1806994"/>
    <lineage>
        <taxon>Eukaryota</taxon>
        <taxon>Fungi</taxon>
        <taxon>Fungi incertae sedis</taxon>
        <taxon>Chytridiomycota</taxon>
        <taxon>Chytridiomycota incertae sedis</taxon>
        <taxon>Chytridiomycetes</taxon>
        <taxon>Synchytriales</taxon>
        <taxon>Synchytriaceae</taxon>
        <taxon>Synchytrium</taxon>
    </lineage>
</organism>
<dbReference type="GO" id="GO:0004674">
    <property type="term" value="F:protein serine/threonine kinase activity"/>
    <property type="evidence" value="ECO:0007669"/>
    <property type="project" value="UniProtKB-KW"/>
</dbReference>
<dbReference type="GO" id="GO:0005829">
    <property type="term" value="C:cytosol"/>
    <property type="evidence" value="ECO:0007669"/>
    <property type="project" value="TreeGrafter"/>
</dbReference>
<feature type="compositionally biased region" description="Polar residues" evidence="8">
    <location>
        <begin position="299"/>
        <end position="309"/>
    </location>
</feature>
<gene>
    <name evidence="10" type="ORF">SmJEL517_g05435</name>
</gene>
<evidence type="ECO:0000259" key="9">
    <source>
        <dbReference type="PROSITE" id="PS50011"/>
    </source>
</evidence>
<dbReference type="PROSITE" id="PS50011">
    <property type="entry name" value="PROTEIN_KINASE_DOM"/>
    <property type="match status" value="1"/>
</dbReference>
<keyword evidence="2" id="KW-0808">Transferase</keyword>
<keyword evidence="11" id="KW-1185">Reference proteome</keyword>
<dbReference type="GO" id="GO:0005524">
    <property type="term" value="F:ATP binding"/>
    <property type="evidence" value="ECO:0007669"/>
    <property type="project" value="UniProtKB-UniRule"/>
</dbReference>
<dbReference type="PROSITE" id="PS00107">
    <property type="entry name" value="PROTEIN_KINASE_ATP"/>
    <property type="match status" value="1"/>
</dbReference>
<keyword evidence="7" id="KW-0723">Serine/threonine-protein kinase</keyword>
<dbReference type="InterPro" id="IPR000719">
    <property type="entry name" value="Prot_kinase_dom"/>
</dbReference>
<dbReference type="Proteomes" id="UP000319731">
    <property type="component" value="Unassembled WGS sequence"/>
</dbReference>
<feature type="compositionally biased region" description="Polar residues" evidence="8">
    <location>
        <begin position="317"/>
        <end position="327"/>
    </location>
</feature>
<dbReference type="InterPro" id="IPR017441">
    <property type="entry name" value="Protein_kinase_ATP_BS"/>
</dbReference>
<protein>
    <recommendedName>
        <fullName evidence="1">non-specific serine/threonine protein kinase</fullName>
        <ecNumber evidence="1">2.7.11.1</ecNumber>
    </recommendedName>
</protein>